<evidence type="ECO:0007829" key="5">
    <source>
        <dbReference type="ProteomicsDB" id="H3BVE0"/>
    </source>
</evidence>
<dbReference type="PaxDb" id="9606-ENSP00000458075"/>
<evidence type="ECO:0000313" key="2">
    <source>
        <dbReference type="Ensembl" id="ENSP00000458075.2"/>
    </source>
</evidence>
<evidence type="ECO:0007829" key="4">
    <source>
        <dbReference type="PeptideAtlas" id="H3BVE0"/>
    </source>
</evidence>
<dbReference type="InterPro" id="IPR002634">
    <property type="entry name" value="BolA"/>
</dbReference>
<dbReference type="Proteomes" id="UP000005640">
    <property type="component" value="Chromosome 16"/>
</dbReference>
<reference evidence="2" key="4">
    <citation type="submission" date="2025-08" db="UniProtKB">
        <authorList>
            <consortium name="Ensembl"/>
        </authorList>
    </citation>
    <scope>IDENTIFICATION</scope>
</reference>
<dbReference type="PANTHER" id="PTHR12735">
    <property type="entry name" value="BOLA-LIKE PROTEIN-RELATED"/>
    <property type="match status" value="1"/>
</dbReference>
<name>H3BVE0_HUMAN</name>
<dbReference type="OpenTargets" id="ENSG00000261740"/>
<keyword evidence="3" id="KW-1185">Reference proteome</keyword>
<dbReference type="SMR" id="H3BVE0"/>
<keyword evidence="4 5" id="KW-1267">Proteomics identification</keyword>
<dbReference type="STRING" id="9606.ENSP00000458075"/>
<dbReference type="GO" id="GO:0006879">
    <property type="term" value="P:intracellular iron ion homeostasis"/>
    <property type="evidence" value="ECO:0007669"/>
    <property type="project" value="InterPro"/>
</dbReference>
<dbReference type="BioMuta" id="BOLA2-SMG1P6"/>
<protein>
    <submittedName>
        <fullName evidence="2">BOLA2-SMG1P6 readthrough</fullName>
    </submittedName>
</protein>
<comment type="similarity">
    <text evidence="1">Belongs to the BolA/IbaG family.</text>
</comment>
<proteinExistence type="evidence at protein level"/>
<dbReference type="GO" id="GO:0051604">
    <property type="term" value="P:protein maturation"/>
    <property type="evidence" value="ECO:0007669"/>
    <property type="project" value="InterPro"/>
</dbReference>
<dbReference type="HOGENOM" id="CLU_1122280_0_0_1"/>
<dbReference type="Bgee" id="ENSG00000261740">
    <property type="expression patterns" value="Expressed in primordial germ cell in gonad and 102 other cell types or tissues"/>
</dbReference>
<dbReference type="InterPro" id="IPR045115">
    <property type="entry name" value="BOL2"/>
</dbReference>
<reference evidence="2 3" key="1">
    <citation type="journal article" date="2001" name="Nature">
        <title>Initial sequencing and analysis of the human genome.</title>
        <authorList>
            <consortium name="International Human Genome Sequencing Consortium"/>
            <person name="Lander E.S."/>
            <person name="Linton L.M."/>
            <person name="Birren B."/>
            <person name="Nusbaum C."/>
            <person name="Zody M.C."/>
            <person name="Baldwin J."/>
            <person name="Devon K."/>
            <person name="Dewar K."/>
            <person name="Doyle M."/>
            <person name="FitzHugh W."/>
            <person name="Funke R."/>
            <person name="Gage D."/>
            <person name="Harris K."/>
            <person name="Heaford A."/>
            <person name="Howland J."/>
            <person name="Kann L."/>
            <person name="Lehoczky J."/>
            <person name="LeVine R."/>
            <person name="McEwan P."/>
            <person name="McKernan K."/>
            <person name="Meldrim J."/>
            <person name="Mesirov J.P."/>
            <person name="Miranda C."/>
            <person name="Morris W."/>
            <person name="Naylor J."/>
            <person name="Raymond C."/>
            <person name="Rosetti M."/>
            <person name="Santos R."/>
            <person name="Sheridan A."/>
            <person name="Sougnez C."/>
            <person name="Stange-Thomann N."/>
            <person name="Stojanovic N."/>
            <person name="Subramanian A."/>
            <person name="Wyman D."/>
            <person name="Rogers J."/>
            <person name="Sulston J."/>
            <person name="Ainscough R."/>
            <person name="Beck S."/>
            <person name="Bentley D."/>
            <person name="Burton J."/>
            <person name="Clee C."/>
            <person name="Carter N."/>
            <person name="Coulson A."/>
            <person name="Deadman R."/>
            <person name="Deloukas P."/>
            <person name="Dunham A."/>
            <person name="Dunham I."/>
            <person name="Durbin R."/>
            <person name="French L."/>
            <person name="Grafham D."/>
            <person name="Gregory S."/>
            <person name="Hubbard T."/>
            <person name="Humphray S."/>
            <person name="Hunt A."/>
            <person name="Jones M."/>
            <person name="Lloyd C."/>
            <person name="McMurray A."/>
            <person name="Matthews L."/>
            <person name="Mercer S."/>
            <person name="Milne S."/>
            <person name="Mullikin J.C."/>
            <person name="Mungall A."/>
            <person name="Plumb R."/>
            <person name="Ross M."/>
            <person name="Shownkeen R."/>
            <person name="Sims S."/>
            <person name="Waterston R.H."/>
            <person name="Wilson R.K."/>
            <person name="Hillier L.W."/>
            <person name="McPherson J.D."/>
            <person name="Marra M.A."/>
            <person name="Mardis E.R."/>
            <person name="Fulton L.A."/>
            <person name="Chinwalla A.T."/>
            <person name="Pepin K.H."/>
            <person name="Gish W.R."/>
            <person name="Chissoe S.L."/>
            <person name="Wendl M.C."/>
            <person name="Delehaunty K.D."/>
            <person name="Miner T.L."/>
            <person name="Delehaunty A."/>
            <person name="Kramer J.B."/>
            <person name="Cook L.L."/>
            <person name="Fulton R.S."/>
            <person name="Johnson D.L."/>
            <person name="Minx P.J."/>
            <person name="Clifton S.W."/>
            <person name="Hawkins T."/>
            <person name="Branscomb E."/>
            <person name="Predki P."/>
            <person name="Richardson P."/>
            <person name="Wenning S."/>
            <person name="Slezak T."/>
            <person name="Doggett N."/>
            <person name="Cheng J.F."/>
            <person name="Olsen A."/>
            <person name="Lucas S."/>
            <person name="Elkin C."/>
            <person name="Uberbacher E."/>
            <person name="Frazier M."/>
            <person name="Gibbs R.A."/>
            <person name="Muzny D.M."/>
            <person name="Scherer S.E."/>
            <person name="Bouck J.B."/>
            <person name="Sodergren E.J."/>
            <person name="Worley K.C."/>
            <person name="Rives C.M."/>
            <person name="Gorrell J.H."/>
            <person name="Metzker M.L."/>
            <person name="Naylor S.L."/>
            <person name="Kucherlapati R.S."/>
            <person name="Nelson D.L."/>
            <person name="Weinstock G.M."/>
            <person name="Sakaki Y."/>
            <person name="Fujiyama A."/>
            <person name="Hattori M."/>
            <person name="Yada T."/>
            <person name="Toyoda A."/>
            <person name="Itoh T."/>
            <person name="Kawagoe C."/>
            <person name="Watanabe H."/>
            <person name="Totoki Y."/>
            <person name="Taylor T."/>
            <person name="Weissenbach J."/>
            <person name="Heilig R."/>
            <person name="Saurin W."/>
            <person name="Artiguenave F."/>
            <person name="Brottier P."/>
            <person name="Bruls T."/>
            <person name="Pelletier E."/>
            <person name="Robert C."/>
            <person name="Wincker P."/>
            <person name="Smith D.R."/>
            <person name="Doucette-Stamm L."/>
            <person name="Rubenfield M."/>
            <person name="Weinstock K."/>
            <person name="Lee H.M."/>
            <person name="Dubois J."/>
            <person name="Rosenthal A."/>
            <person name="Platzer M."/>
            <person name="Nyakatura G."/>
            <person name="Taudien S."/>
            <person name="Rump A."/>
            <person name="Yang H."/>
            <person name="Yu J."/>
            <person name="Wang J."/>
            <person name="Huang G."/>
            <person name="Gu J."/>
            <person name="Hood L."/>
            <person name="Rowen L."/>
            <person name="Madan A."/>
            <person name="Qin S."/>
            <person name="Davis R.W."/>
            <person name="Federspiel N.A."/>
            <person name="Abola A.P."/>
            <person name="Proctor M.J."/>
            <person name="Myers R.M."/>
            <person name="Schmutz J."/>
            <person name="Dickson M."/>
            <person name="Grimwood J."/>
            <person name="Cox D.R."/>
            <person name="Olson M.V."/>
            <person name="Kaul R."/>
            <person name="Raymond C."/>
            <person name="Shimizu N."/>
            <person name="Kawasaki K."/>
            <person name="Minoshima S."/>
            <person name="Evans G.A."/>
            <person name="Athanasiou M."/>
            <person name="Schultz R."/>
            <person name="Roe B.A."/>
            <person name="Chen F."/>
            <person name="Pan H."/>
            <person name="Ramser J."/>
            <person name="Lehrach H."/>
            <person name="Reinhardt R."/>
            <person name="McCombie W.R."/>
            <person name="de la Bastide M."/>
            <person name="Dedhia N."/>
            <person name="Blocker H."/>
            <person name="Hornischer K."/>
            <person name="Nordsiek G."/>
            <person name="Agarwala R."/>
            <person name="Aravind L."/>
            <person name="Bailey J.A."/>
            <person name="Bateman A."/>
            <person name="Batzoglou S."/>
            <person name="Birney E."/>
            <person name="Bork P."/>
            <person name="Brown D.G."/>
            <person name="Burge C.B."/>
            <person name="Cerutti L."/>
            <person name="Chen H.C."/>
            <person name="Church D."/>
            <person name="Clamp M."/>
            <person name="Copley R.R."/>
            <person name="Doerks T."/>
            <person name="Eddy S.R."/>
            <person name="Eichler E.E."/>
            <person name="Furey T.S."/>
            <person name="Galagan J."/>
            <person name="Gilbert J.G."/>
            <person name="Harmon C."/>
            <person name="Hayashizaki Y."/>
            <person name="Haussler D."/>
            <person name="Hermjakob H."/>
            <person name="Hokamp K."/>
            <person name="Jang W."/>
            <person name="Johnson L.S."/>
            <person name="Jones T.A."/>
            <person name="Kasif S."/>
            <person name="Kaspryzk A."/>
            <person name="Kennedy S."/>
            <person name="Kent W.J."/>
            <person name="Kitts P."/>
            <person name="Koonin E.V."/>
            <person name="Korf I."/>
            <person name="Kulp D."/>
            <person name="Lancet D."/>
            <person name="Lowe T.M."/>
            <person name="McLysaght A."/>
            <person name="Mikkelsen T."/>
            <person name="Moran J.V."/>
            <person name="Mulder N."/>
            <person name="Pollara V.J."/>
            <person name="Ponting C.P."/>
            <person name="Schuler G."/>
            <person name="Schultz J."/>
            <person name="Slater G."/>
            <person name="Smit A.F."/>
            <person name="Stupka E."/>
            <person name="Szustakowski J."/>
            <person name="Thierry-Mieg D."/>
            <person name="Thierry-Mieg J."/>
            <person name="Wagner L."/>
            <person name="Wallis J."/>
            <person name="Wheeler R."/>
            <person name="Williams A."/>
            <person name="Wolf Y.I."/>
            <person name="Wolfe K.H."/>
            <person name="Yang S.P."/>
            <person name="Yeh R.F."/>
            <person name="Collins F."/>
            <person name="Guyer M.S."/>
            <person name="Peterson J."/>
            <person name="Felsenfeld A."/>
            <person name="Wetterstrand K.A."/>
            <person name="Patrinos A."/>
            <person name="Morgan M.J."/>
            <person name="de Jong P."/>
            <person name="Catanese J.J."/>
            <person name="Osoegawa K."/>
            <person name="Shizuya H."/>
            <person name="Choi S."/>
            <person name="Chen Y.J."/>
        </authorList>
    </citation>
    <scope>NUCLEOTIDE SEQUENCE [LARGE SCALE GENOMIC DNA]</scope>
</reference>
<dbReference type="VEuPathDB" id="HostDB:ENSG00000261740"/>
<evidence type="ECO:0000313" key="3">
    <source>
        <dbReference type="Proteomes" id="UP000005640"/>
    </source>
</evidence>
<dbReference type="EMBL" id="AC133555">
    <property type="status" value="NOT_ANNOTATED_CDS"/>
    <property type="molecule type" value="Genomic_DNA"/>
</dbReference>
<dbReference type="ChiTaRS" id="BOLA2-SMG1P6">
    <property type="organism name" value="human"/>
</dbReference>
<dbReference type="UCSC" id="uc059ssq.1">
    <property type="organism name" value="human"/>
</dbReference>
<dbReference type="AlphaFoldDB" id="H3BVE0"/>
<evidence type="ECO:0000256" key="1">
    <source>
        <dbReference type="RuleBase" id="RU003860"/>
    </source>
</evidence>
<dbReference type="RNAct" id="H3BVE0">
    <property type="molecule type" value="protein"/>
</dbReference>
<dbReference type="ExpressionAtlas" id="H3BVE0">
    <property type="expression patterns" value="baseline and differential"/>
</dbReference>
<dbReference type="InterPro" id="IPR036065">
    <property type="entry name" value="BolA-like_sf"/>
</dbReference>
<accession>H3BVE0</accession>
<dbReference type="HGNC" id="HGNC:53563">
    <property type="gene designation" value="BOLA2-SMG1P6"/>
</dbReference>
<dbReference type="AGR" id="HGNC:53563"/>
<gene>
    <name evidence="2" type="primary">BOLA2-SMG1P6</name>
</gene>
<dbReference type="GO" id="GO:0051537">
    <property type="term" value="F:2 iron, 2 sulfur cluster binding"/>
    <property type="evidence" value="ECO:0007669"/>
    <property type="project" value="InterPro"/>
</dbReference>
<reference evidence="2 3" key="2">
    <citation type="journal article" date="2004" name="Nature">
        <title>Finishing the euchromatic sequence of the human genome.</title>
        <authorList>
            <consortium name="International Human Genome Sequencing Consortium"/>
        </authorList>
    </citation>
    <scope>NUCLEOTIDE SEQUENCE [LARGE SCALE GENOMIC DNA]</scope>
</reference>
<dbReference type="PANTHER" id="PTHR12735:SF42">
    <property type="entry name" value="BOLA-LIKE PROTEIN 2"/>
    <property type="match status" value="1"/>
</dbReference>
<reference evidence="2" key="5">
    <citation type="submission" date="2025-09" db="UniProtKB">
        <authorList>
            <consortium name="Ensembl"/>
        </authorList>
    </citation>
    <scope>IDENTIFICATION</scope>
</reference>
<dbReference type="GeneCards" id="BOLA2-SMG1P6"/>
<dbReference type="Pfam" id="PF01722">
    <property type="entry name" value="BolA"/>
    <property type="match status" value="1"/>
</dbReference>
<dbReference type="Gene3D" id="3.10.20.90">
    <property type="entry name" value="Phosphatidylinositol 3-kinase Catalytic Subunit, Chain A, domain 1"/>
    <property type="match status" value="1"/>
</dbReference>
<dbReference type="SUPFAM" id="SSF82657">
    <property type="entry name" value="BolA-like"/>
    <property type="match status" value="1"/>
</dbReference>
<dbReference type="eggNOG" id="KOG0891">
    <property type="taxonomic scope" value="Eukaryota"/>
</dbReference>
<reference evidence="2 3" key="3">
    <citation type="journal article" date="2004" name="Nature">
        <title>The sequence and analysis of duplication-rich human chromosome 16.</title>
        <authorList>
            <person name="Martin J."/>
            <person name="Han C."/>
            <person name="Gordon L.A."/>
            <person name="Terry A."/>
            <person name="Prabhakar S."/>
            <person name="She X."/>
            <person name="Xie G."/>
            <person name="Hellsten U."/>
            <person name="Chan Y.M."/>
            <person name="Altherr M."/>
            <person name="Couronne O."/>
            <person name="Aerts A."/>
            <person name="Bajorek E."/>
            <person name="Black S."/>
            <person name="Blumer H."/>
            <person name="Branscomb E."/>
            <person name="Brown N.C."/>
            <person name="Bruno W.J."/>
            <person name="Buckingham J.M."/>
            <person name="Callen D.F."/>
            <person name="Campbell C.S."/>
            <person name="Campbell M.L."/>
            <person name="Campbell E.W."/>
            <person name="Caoile C."/>
            <person name="Challacombe J.F."/>
            <person name="Chasteen L.A."/>
            <person name="Chertkov O."/>
            <person name="Chi H.C."/>
            <person name="Christensen M."/>
            <person name="Clark L.M."/>
            <person name="Cohn J.D."/>
            <person name="Denys M."/>
            <person name="Detter J.C."/>
            <person name="Dickson M."/>
            <person name="Dimitrijevic-Bussod M."/>
            <person name="Escobar J."/>
            <person name="Fawcett J.J."/>
            <person name="Flowers D."/>
            <person name="Fotopulos D."/>
            <person name="Glavina T."/>
            <person name="Gomez M."/>
            <person name="Gonzales E."/>
            <person name="Goodstein D."/>
            <person name="Goodwin L.A."/>
            <person name="Grady D.L."/>
            <person name="Grigoriev I."/>
            <person name="Groza M."/>
            <person name="Hammon N."/>
            <person name="Hawkins T."/>
            <person name="Haydu L."/>
            <person name="Hildebrand C.E."/>
            <person name="Huang W."/>
            <person name="Israni S."/>
            <person name="Jett J."/>
            <person name="Jewett P.B."/>
            <person name="Kadner K."/>
            <person name="Kimball H."/>
            <person name="Kobayashi A."/>
            <person name="Krawczyk M.C."/>
            <person name="Leyba T."/>
            <person name="Longmire J.L."/>
            <person name="Lopez F."/>
            <person name="Lou Y."/>
            <person name="Lowry S."/>
            <person name="Ludeman T."/>
            <person name="Manohar C.F."/>
            <person name="Mark G.A."/>
            <person name="McMurray K.L."/>
            <person name="Meincke L.J."/>
            <person name="Morgan J."/>
            <person name="Moyzis R.K."/>
            <person name="Mundt M.O."/>
            <person name="Munk A.C."/>
            <person name="Nandkeshwar R.D."/>
            <person name="Pitluck S."/>
            <person name="Pollard M."/>
            <person name="Predki P."/>
            <person name="Parson-Quintana B."/>
            <person name="Ramirez L."/>
            <person name="Rash S."/>
            <person name="Retterer J."/>
            <person name="Ricke D.O."/>
            <person name="Robinson D.L."/>
            <person name="Rodriguez A."/>
            <person name="Salamov A."/>
            <person name="Saunders E.H."/>
            <person name="Scott D."/>
            <person name="Shough T."/>
            <person name="Stallings R.L."/>
            <person name="Stalvey M."/>
            <person name="Sutherland R.D."/>
            <person name="Tapia R."/>
            <person name="Tesmer J.G."/>
            <person name="Thayer N."/>
            <person name="Thompson L.S."/>
            <person name="Tice H."/>
            <person name="Torney D.C."/>
            <person name="Tran-Gyamfi M."/>
            <person name="Tsai M."/>
            <person name="Ulanovsky L.E."/>
            <person name="Ustaszewska A."/>
            <person name="Vo N."/>
            <person name="White P.S."/>
            <person name="Williams A.L."/>
            <person name="Wills P.L."/>
            <person name="Wu J.R."/>
            <person name="Wu K."/>
            <person name="Yang J."/>
            <person name="Dejong P."/>
            <person name="Bruce D."/>
            <person name="Doggett N.A."/>
            <person name="Deaven L."/>
            <person name="Schmutz J."/>
            <person name="Grimwood J."/>
            <person name="Richardson P."/>
            <person name="Rokhsar D.S."/>
            <person name="Eichler E.E."/>
            <person name="Gilna P."/>
            <person name="Lucas S.M."/>
            <person name="Myers R.M."/>
            <person name="Rubin E.M."/>
            <person name="Pennacchio L.A."/>
        </authorList>
    </citation>
    <scope>NUCLEOTIDE SEQUENCE [LARGE SCALE GENOMIC DNA]</scope>
</reference>
<sequence>MELSAEYLREKLQRDLEAEHVEVEDTTLNRCSCSFRVLVVSAKFEGKPLLQRHSLDPSMTIHCDMVITYGLDQLENCQTCGTDYIISVLNLLTLIVEQINTKLPSSFVEKLFIPSSKLLFLRYHKEKEVVAVAHAVYQAMLSLKNIPVLETAYKLILGEMTCALNNLLHSLQLPEACSEIKHEAFKNHVFNVDNAKFVVKFDLSALTTIGNAKNSSL</sequence>
<dbReference type="Ensembl" id="ENST00000569622.6">
    <property type="protein sequence ID" value="ENSP00000458075.2"/>
    <property type="gene ID" value="ENSG00000261740.7"/>
</dbReference>
<organism evidence="2 3">
    <name type="scientific">Homo sapiens</name>
    <name type="common">Human</name>
    <dbReference type="NCBI Taxonomy" id="9606"/>
    <lineage>
        <taxon>Eukaryota</taxon>
        <taxon>Metazoa</taxon>
        <taxon>Chordata</taxon>
        <taxon>Craniata</taxon>
        <taxon>Vertebrata</taxon>
        <taxon>Euteleostomi</taxon>
        <taxon>Mammalia</taxon>
        <taxon>Eutheria</taxon>
        <taxon>Euarchontoglires</taxon>
        <taxon>Primates</taxon>
        <taxon>Haplorrhini</taxon>
        <taxon>Catarrhini</taxon>
        <taxon>Hominidae</taxon>
        <taxon>Homo</taxon>
    </lineage>
</organism>
<dbReference type="MassIVE" id="H3BVE0"/>
<dbReference type="PhylomeDB" id="H3BVE0"/>